<organism evidence="1 2">
    <name type="scientific">Pseudomonas panipatensis</name>
    <dbReference type="NCBI Taxonomy" id="428992"/>
    <lineage>
        <taxon>Bacteria</taxon>
        <taxon>Pseudomonadati</taxon>
        <taxon>Pseudomonadota</taxon>
        <taxon>Gammaproteobacteria</taxon>
        <taxon>Pseudomonadales</taxon>
        <taxon>Pseudomonadaceae</taxon>
        <taxon>Pseudomonas</taxon>
    </lineage>
</organism>
<name>A0A1G8CPJ3_9PSED</name>
<evidence type="ECO:0000313" key="2">
    <source>
        <dbReference type="Proteomes" id="UP000199636"/>
    </source>
</evidence>
<gene>
    <name evidence="1" type="ORF">SAMN05216272_101700</name>
</gene>
<reference evidence="2" key="1">
    <citation type="submission" date="2016-10" db="EMBL/GenBank/DDBJ databases">
        <authorList>
            <person name="Varghese N."/>
            <person name="Submissions S."/>
        </authorList>
    </citation>
    <scope>NUCLEOTIDE SEQUENCE [LARGE SCALE GENOMIC DNA]</scope>
    <source>
        <strain evidence="2">CCM 7469</strain>
    </source>
</reference>
<dbReference type="EMBL" id="FNDS01000001">
    <property type="protein sequence ID" value="SDH47254.1"/>
    <property type="molecule type" value="Genomic_DNA"/>
</dbReference>
<sequence>MHNEFIGKIVAEVSGKCALNDEKTIRLLGILSGLIFGGGRGGLAGFMQLLQARGLSAVARNWLAAGEAPALAAAQVEQVFDRQLLDSIGESVGLAHGPVRMAIGVSLPTLFAALGAAGERGGPTAPQALPSPMADASSYLAEWKRGDAAGRTSIRVGRWGEAFTCIGRWRGLLVLGLGLLSATLLLKQCQHPGVTPPLADSPSQSAVVEEPPRFTLENRGQRTYISGQLLSIDERAKLVGALKDSFGAENLRGDVMVKRNTAPALWLDRLVLVLPQLKFDGLKLGFNGERIRVDASTLSDQQRIELAQRLRGTFGRFEFLDLWSRAQAAFAELKVAPLSGGGLVAR</sequence>
<proteinExistence type="predicted"/>
<dbReference type="SUPFAM" id="SSF140804">
    <property type="entry name" value="YidB-like"/>
    <property type="match status" value="1"/>
</dbReference>
<evidence type="ECO:0000313" key="1">
    <source>
        <dbReference type="EMBL" id="SDH47254.1"/>
    </source>
</evidence>
<keyword evidence="2" id="KW-1185">Reference proteome</keyword>
<dbReference type="Pfam" id="PF20159">
    <property type="entry name" value="YidB"/>
    <property type="match status" value="1"/>
</dbReference>
<protein>
    <submittedName>
        <fullName evidence="1">Uncharacterized protein</fullName>
    </submittedName>
</protein>
<dbReference type="RefSeq" id="WP_280139809.1">
    <property type="nucleotide sequence ID" value="NZ_FNDS01000001.1"/>
</dbReference>
<dbReference type="InterPro" id="IPR045372">
    <property type="entry name" value="YidB"/>
</dbReference>
<accession>A0A1G8CPJ3</accession>
<dbReference type="InterPro" id="IPR027405">
    <property type="entry name" value="YidB-like"/>
</dbReference>
<dbReference type="Gene3D" id="1.10.10.690">
    <property type="entry name" value="YidB-like"/>
    <property type="match status" value="1"/>
</dbReference>
<dbReference type="Proteomes" id="UP000199636">
    <property type="component" value="Unassembled WGS sequence"/>
</dbReference>
<dbReference type="AlphaFoldDB" id="A0A1G8CPJ3"/>